<feature type="transmembrane region" description="Helical" evidence="1">
    <location>
        <begin position="12"/>
        <end position="27"/>
    </location>
</feature>
<sequence>MMPCPFYRSRLFWYGVPGLVFLLWVWWDSGGWNSHVRWERPGKVRYVGVRMGGVQWGSSTLRENYPPGPSDFPVVRGELPAEDGSAPAGKRGRRFDFPPLIKTVVEERSRGGMVMDLVTGEIALWGIVGCHVMVWVGMVFWWQRRKGRVTARLTDSTAGMEVAG</sequence>
<name>A0ABU9AYG4_9BACT</name>
<organism evidence="2 3">
    <name type="scientific">Luteolibacter soli</name>
    <dbReference type="NCBI Taxonomy" id="3135280"/>
    <lineage>
        <taxon>Bacteria</taxon>
        <taxon>Pseudomonadati</taxon>
        <taxon>Verrucomicrobiota</taxon>
        <taxon>Verrucomicrobiia</taxon>
        <taxon>Verrucomicrobiales</taxon>
        <taxon>Verrucomicrobiaceae</taxon>
        <taxon>Luteolibacter</taxon>
    </lineage>
</organism>
<evidence type="ECO:0000256" key="1">
    <source>
        <dbReference type="SAM" id="Phobius"/>
    </source>
</evidence>
<dbReference type="RefSeq" id="WP_341405334.1">
    <property type="nucleotide sequence ID" value="NZ_JBBUKT010000005.1"/>
</dbReference>
<feature type="transmembrane region" description="Helical" evidence="1">
    <location>
        <begin position="122"/>
        <end position="142"/>
    </location>
</feature>
<evidence type="ECO:0000313" key="2">
    <source>
        <dbReference type="EMBL" id="MEK7951675.1"/>
    </source>
</evidence>
<gene>
    <name evidence="2" type="ORF">WKV53_14250</name>
</gene>
<keyword evidence="3" id="KW-1185">Reference proteome</keyword>
<evidence type="ECO:0000313" key="3">
    <source>
        <dbReference type="Proteomes" id="UP001371305"/>
    </source>
</evidence>
<keyword evidence="1" id="KW-0812">Transmembrane</keyword>
<dbReference type="EMBL" id="JBBUKT010000005">
    <property type="protein sequence ID" value="MEK7951675.1"/>
    <property type="molecule type" value="Genomic_DNA"/>
</dbReference>
<reference evidence="2 3" key="1">
    <citation type="submission" date="2024-04" db="EMBL/GenBank/DDBJ databases">
        <title>Luteolibacter sp. isolated from soil.</title>
        <authorList>
            <person name="An J."/>
        </authorList>
    </citation>
    <scope>NUCLEOTIDE SEQUENCE [LARGE SCALE GENOMIC DNA]</scope>
    <source>
        <strain evidence="2 3">Y139</strain>
    </source>
</reference>
<proteinExistence type="predicted"/>
<comment type="caution">
    <text evidence="2">The sequence shown here is derived from an EMBL/GenBank/DDBJ whole genome shotgun (WGS) entry which is preliminary data.</text>
</comment>
<dbReference type="Proteomes" id="UP001371305">
    <property type="component" value="Unassembled WGS sequence"/>
</dbReference>
<evidence type="ECO:0008006" key="4">
    <source>
        <dbReference type="Google" id="ProtNLM"/>
    </source>
</evidence>
<protein>
    <recommendedName>
        <fullName evidence="4">PepSY domain-containing protein</fullName>
    </recommendedName>
</protein>
<keyword evidence="1" id="KW-1133">Transmembrane helix</keyword>
<keyword evidence="1" id="KW-0472">Membrane</keyword>
<accession>A0ABU9AYG4</accession>